<dbReference type="InterPro" id="IPR036397">
    <property type="entry name" value="RNaseH_sf"/>
</dbReference>
<dbReference type="GO" id="GO:0015074">
    <property type="term" value="P:DNA integration"/>
    <property type="evidence" value="ECO:0007669"/>
    <property type="project" value="InterPro"/>
</dbReference>
<feature type="domain" description="CCHC-type" evidence="3">
    <location>
        <begin position="295"/>
        <end position="310"/>
    </location>
</feature>
<dbReference type="Pfam" id="PF13976">
    <property type="entry name" value="gag_pre-integrs"/>
    <property type="match status" value="1"/>
</dbReference>
<keyword evidence="1" id="KW-0479">Metal-binding</keyword>
<dbReference type="GO" id="GO:0008270">
    <property type="term" value="F:zinc ion binding"/>
    <property type="evidence" value="ECO:0007669"/>
    <property type="project" value="UniProtKB-KW"/>
</dbReference>
<dbReference type="Gene3D" id="3.30.420.10">
    <property type="entry name" value="Ribonuclease H-like superfamily/Ribonuclease H"/>
    <property type="match status" value="1"/>
</dbReference>
<feature type="compositionally biased region" description="Basic residues" evidence="2">
    <location>
        <begin position="233"/>
        <end position="243"/>
    </location>
</feature>
<keyword evidence="1" id="KW-0863">Zinc-finger</keyword>
<dbReference type="PROSITE" id="PS50994">
    <property type="entry name" value="INTEGRASE"/>
    <property type="match status" value="1"/>
</dbReference>
<sequence length="662" mass="75065">MNSTFPFVVPKLTKENYGHWCIRMKALLGSQEAWEVVEKGYDEPENEGVFNQNQKNALQKLRKQDQHALSIIHMGLDEALFEKVATATKAKEAWGILENNFKGIDKVKKVRLQTLRSEFESLHMKESESVFDYFTRVSSIVNQMKRYGEKIEDVRVVEKILRSLDSKLEFVSVAIEESNDLDSMTLDQLMGSLQAYEERLKKKQEPVAQVLQTKVSLREQEQKHGRSQGRGQSRGRGRGRGHGRGGNFGRGRGRGRNEGGQNFNNEGSSNQPRGHGNYGSKRGSGRRYDKFNIQCYACHKYGHYANECRSSSTNNEERANYVEAKEEEELLLLMATKEERDTGAWYLDTGAANHMSGNKELFSTLNEAVKGNIIFGDDTKIPIKGKGDVLIRSKTGSHLLITQVYYVPTLKSNILSLGQLLEMGYDIHLKDGCLTLRDGSHNLVAKVPMEKNRMFLLNVHVDHPRSLKTCVEEASWLWHLRLGHLNFGGLKALASEEMVNGLPKVNHPNQLCEGCLFGKKARKSFPKEATFRATKPLQLVHADVCGPIKPSSYGKANYFLLFIDDFSRKTWVYFLKAKSDVFGEFQKFKALVEKESGYSIKGLRTDRGGEFTSKEFQNFLRILVKETSVIDLGKKKMKETDCWGAFKGVVVVTRICGYCVFE</sequence>
<dbReference type="InterPro" id="IPR012337">
    <property type="entry name" value="RNaseH-like_sf"/>
</dbReference>
<feature type="region of interest" description="Disordered" evidence="2">
    <location>
        <begin position="215"/>
        <end position="285"/>
    </location>
</feature>
<protein>
    <recommendedName>
        <fullName evidence="7">Retrovirus-related Pol polyprotein from transposon TNT 1-94</fullName>
    </recommendedName>
</protein>
<reference evidence="5 6" key="1">
    <citation type="journal article" date="2021" name="Commun. Biol.">
        <title>The genome of Shorea leprosula (Dipterocarpaceae) highlights the ecological relevance of drought in aseasonal tropical rainforests.</title>
        <authorList>
            <person name="Ng K.K.S."/>
            <person name="Kobayashi M.J."/>
            <person name="Fawcett J.A."/>
            <person name="Hatakeyama M."/>
            <person name="Paape T."/>
            <person name="Ng C.H."/>
            <person name="Ang C.C."/>
            <person name="Tnah L.H."/>
            <person name="Lee C.T."/>
            <person name="Nishiyama T."/>
            <person name="Sese J."/>
            <person name="O'Brien M.J."/>
            <person name="Copetti D."/>
            <person name="Mohd Noor M.I."/>
            <person name="Ong R.C."/>
            <person name="Putra M."/>
            <person name="Sireger I.Z."/>
            <person name="Indrioko S."/>
            <person name="Kosugi Y."/>
            <person name="Izuno A."/>
            <person name="Isagi Y."/>
            <person name="Lee S.L."/>
            <person name="Shimizu K.K."/>
        </authorList>
    </citation>
    <scope>NUCLEOTIDE SEQUENCE [LARGE SCALE GENOMIC DNA]</scope>
    <source>
        <strain evidence="5">214</strain>
    </source>
</reference>
<dbReference type="Pfam" id="PF14223">
    <property type="entry name" value="Retrotran_gag_2"/>
    <property type="match status" value="1"/>
</dbReference>
<evidence type="ECO:0000256" key="2">
    <source>
        <dbReference type="SAM" id="MobiDB-lite"/>
    </source>
</evidence>
<dbReference type="InterPro" id="IPR025724">
    <property type="entry name" value="GAG-pre-integrase_dom"/>
</dbReference>
<dbReference type="InterPro" id="IPR001878">
    <property type="entry name" value="Znf_CCHC"/>
</dbReference>
<accession>A0AAV5JGE8</accession>
<evidence type="ECO:0000256" key="1">
    <source>
        <dbReference type="PROSITE-ProRule" id="PRU00047"/>
    </source>
</evidence>
<dbReference type="AlphaFoldDB" id="A0AAV5JGE8"/>
<evidence type="ECO:0000259" key="3">
    <source>
        <dbReference type="PROSITE" id="PS50158"/>
    </source>
</evidence>
<dbReference type="InterPro" id="IPR001584">
    <property type="entry name" value="Integrase_cat-core"/>
</dbReference>
<dbReference type="Pfam" id="PF22936">
    <property type="entry name" value="Pol_BBD"/>
    <property type="match status" value="1"/>
</dbReference>
<dbReference type="PANTHER" id="PTHR35317:SF28">
    <property type="entry name" value="ZINC FINGER, CCHC-TYPE, RIBONUCLEASE H-LIKE DOMAIN, GAG-PRE-INTEGRASE DOMAIN PROTEIN-RELATED"/>
    <property type="match status" value="1"/>
</dbReference>
<evidence type="ECO:0008006" key="7">
    <source>
        <dbReference type="Google" id="ProtNLM"/>
    </source>
</evidence>
<dbReference type="Proteomes" id="UP001054252">
    <property type="component" value="Unassembled WGS sequence"/>
</dbReference>
<dbReference type="InterPro" id="IPR054722">
    <property type="entry name" value="PolX-like_BBD"/>
</dbReference>
<feature type="domain" description="Integrase catalytic" evidence="4">
    <location>
        <begin position="532"/>
        <end position="621"/>
    </location>
</feature>
<dbReference type="Gene3D" id="4.10.60.10">
    <property type="entry name" value="Zinc finger, CCHC-type"/>
    <property type="match status" value="1"/>
</dbReference>
<dbReference type="GO" id="GO:0003676">
    <property type="term" value="F:nucleic acid binding"/>
    <property type="evidence" value="ECO:0007669"/>
    <property type="project" value="InterPro"/>
</dbReference>
<evidence type="ECO:0000313" key="6">
    <source>
        <dbReference type="Proteomes" id="UP001054252"/>
    </source>
</evidence>
<dbReference type="SUPFAM" id="SSF53098">
    <property type="entry name" value="Ribonuclease H-like"/>
    <property type="match status" value="1"/>
</dbReference>
<feature type="compositionally biased region" description="Low complexity" evidence="2">
    <location>
        <begin position="259"/>
        <end position="271"/>
    </location>
</feature>
<dbReference type="SUPFAM" id="SSF57756">
    <property type="entry name" value="Retrovirus zinc finger-like domains"/>
    <property type="match status" value="1"/>
</dbReference>
<keyword evidence="1" id="KW-0862">Zinc</keyword>
<dbReference type="PROSITE" id="PS50158">
    <property type="entry name" value="ZF_CCHC"/>
    <property type="match status" value="1"/>
</dbReference>
<dbReference type="PANTHER" id="PTHR35317">
    <property type="entry name" value="OS04G0629600 PROTEIN"/>
    <property type="match status" value="1"/>
</dbReference>
<gene>
    <name evidence="5" type="ORF">SLEP1_g24674</name>
</gene>
<dbReference type="InterPro" id="IPR036875">
    <property type="entry name" value="Znf_CCHC_sf"/>
</dbReference>
<keyword evidence="6" id="KW-1185">Reference proteome</keyword>
<dbReference type="EMBL" id="BPVZ01000039">
    <property type="protein sequence ID" value="GKV13688.1"/>
    <property type="molecule type" value="Genomic_DNA"/>
</dbReference>
<name>A0AAV5JGE8_9ROSI</name>
<dbReference type="Pfam" id="PF00665">
    <property type="entry name" value="rve"/>
    <property type="match status" value="1"/>
</dbReference>
<evidence type="ECO:0000313" key="5">
    <source>
        <dbReference type="EMBL" id="GKV13688.1"/>
    </source>
</evidence>
<comment type="caution">
    <text evidence="5">The sequence shown here is derived from an EMBL/GenBank/DDBJ whole genome shotgun (WGS) entry which is preliminary data.</text>
</comment>
<proteinExistence type="predicted"/>
<organism evidence="5 6">
    <name type="scientific">Rubroshorea leprosula</name>
    <dbReference type="NCBI Taxonomy" id="152421"/>
    <lineage>
        <taxon>Eukaryota</taxon>
        <taxon>Viridiplantae</taxon>
        <taxon>Streptophyta</taxon>
        <taxon>Embryophyta</taxon>
        <taxon>Tracheophyta</taxon>
        <taxon>Spermatophyta</taxon>
        <taxon>Magnoliopsida</taxon>
        <taxon>eudicotyledons</taxon>
        <taxon>Gunneridae</taxon>
        <taxon>Pentapetalae</taxon>
        <taxon>rosids</taxon>
        <taxon>malvids</taxon>
        <taxon>Malvales</taxon>
        <taxon>Dipterocarpaceae</taxon>
        <taxon>Rubroshorea</taxon>
    </lineage>
</organism>
<evidence type="ECO:0000259" key="4">
    <source>
        <dbReference type="PROSITE" id="PS50994"/>
    </source>
</evidence>